<keyword evidence="4" id="KW-0378">Hydrolase</keyword>
<feature type="domain" description="Fumarylacetoacetase-like C-terminal" evidence="2">
    <location>
        <begin position="59"/>
        <end position="255"/>
    </location>
</feature>
<dbReference type="GO" id="GO:0046872">
    <property type="term" value="F:metal ion binding"/>
    <property type="evidence" value="ECO:0007669"/>
    <property type="project" value="UniProtKB-KW"/>
</dbReference>
<name>A0A4Q7E1P0_9CYAN</name>
<dbReference type="Gene3D" id="3.90.850.10">
    <property type="entry name" value="Fumarylacetoacetase-like, C-terminal domain"/>
    <property type="match status" value="1"/>
</dbReference>
<proteinExistence type="predicted"/>
<accession>A0A4Q7E1P0</accession>
<reference evidence="4 5" key="1">
    <citation type="submission" date="2018-11" db="EMBL/GenBank/DDBJ databases">
        <title>Whole genome sequencing of an environmental sample.</title>
        <authorList>
            <person name="Sarangi A.N."/>
            <person name="Singh D."/>
            <person name="Tripathy S."/>
        </authorList>
    </citation>
    <scope>NUCLEOTIDE SEQUENCE [LARGE SCALE GENOMIC DNA]</scope>
    <source>
        <strain evidence="4 5">Lakshadweep</strain>
    </source>
</reference>
<dbReference type="Pfam" id="PF10370">
    <property type="entry name" value="Rv2993c-like_N"/>
    <property type="match status" value="1"/>
</dbReference>
<dbReference type="SUPFAM" id="SSF56529">
    <property type="entry name" value="FAH"/>
    <property type="match status" value="1"/>
</dbReference>
<dbReference type="FunFam" id="3.90.850.10:FF:000002">
    <property type="entry name" value="2-hydroxyhepta-2,4-diene-1,7-dioate isomerase"/>
    <property type="match status" value="1"/>
</dbReference>
<dbReference type="PANTHER" id="PTHR11820:SF7">
    <property type="entry name" value="ACYLPYRUVASE FAHD1, MITOCHONDRIAL"/>
    <property type="match status" value="1"/>
</dbReference>
<dbReference type="Pfam" id="PF01557">
    <property type="entry name" value="FAA_hydrolase"/>
    <property type="match status" value="1"/>
</dbReference>
<dbReference type="InterPro" id="IPR018833">
    <property type="entry name" value="Rv2993c-like_N"/>
</dbReference>
<evidence type="ECO:0000313" key="5">
    <source>
        <dbReference type="Proteomes" id="UP000292459"/>
    </source>
</evidence>
<dbReference type="InterPro" id="IPR011234">
    <property type="entry name" value="Fumarylacetoacetase-like_C"/>
</dbReference>
<dbReference type="Proteomes" id="UP000292459">
    <property type="component" value="Unassembled WGS sequence"/>
</dbReference>
<keyword evidence="5" id="KW-1185">Reference proteome</keyword>
<comment type="caution">
    <text evidence="4">The sequence shown here is derived from an EMBL/GenBank/DDBJ whole genome shotgun (WGS) entry which is preliminary data.</text>
</comment>
<dbReference type="InterPro" id="IPR036663">
    <property type="entry name" value="Fumarylacetoacetase_C_sf"/>
</dbReference>
<dbReference type="EMBL" id="QVFV01000008">
    <property type="protein sequence ID" value="RZM75443.1"/>
    <property type="molecule type" value="Genomic_DNA"/>
</dbReference>
<evidence type="ECO:0000259" key="2">
    <source>
        <dbReference type="Pfam" id="PF01557"/>
    </source>
</evidence>
<dbReference type="GO" id="GO:0018773">
    <property type="term" value="F:acetylpyruvate hydrolase activity"/>
    <property type="evidence" value="ECO:0007669"/>
    <property type="project" value="TreeGrafter"/>
</dbReference>
<dbReference type="GO" id="GO:0019752">
    <property type="term" value="P:carboxylic acid metabolic process"/>
    <property type="evidence" value="ECO:0007669"/>
    <property type="project" value="UniProtKB-ARBA"/>
</dbReference>
<dbReference type="AlphaFoldDB" id="A0A4Q7E1P0"/>
<dbReference type="RefSeq" id="WP_084607022.1">
    <property type="nucleotide sequence ID" value="NZ_QVFV01000008.1"/>
</dbReference>
<evidence type="ECO:0000313" key="4">
    <source>
        <dbReference type="EMBL" id="RZM75443.1"/>
    </source>
</evidence>
<sequence length="283" mass="30974">MAQRYVRVQSQAGPLHYGLLQSDRSVRVLDAPPWLQGEVTDTILEADSYQLLAPCAPSKIIAVGKNYAKHAAEMGGDLPEEPLLFMKPSTAVIATNTPILYPPQSQRVDYEGELALVIGDRCLDCDADMAQDKIWGYTIANDVTARDLQARDHQWIRAKGFDTFCPLGPWIVRELNPEAKLQTFLNEHPEPVQSGEISDMIFSPEALVAYISQIMTLLPGDVVLTGTPAGIGPLAIGDRVRVEIEGIGSLENSVQARPIPAQLLSMDSLDSGESMESMESQSW</sequence>
<gene>
    <name evidence="4" type="ORF">DYY88_21150</name>
</gene>
<evidence type="ECO:0000259" key="3">
    <source>
        <dbReference type="Pfam" id="PF10370"/>
    </source>
</evidence>
<protein>
    <submittedName>
        <fullName evidence="4">FAA hydrolase family protein</fullName>
    </submittedName>
</protein>
<organism evidence="4 5">
    <name type="scientific">Leptolyngbya iicbica LK</name>
    <dbReference type="NCBI Taxonomy" id="2294035"/>
    <lineage>
        <taxon>Bacteria</taxon>
        <taxon>Bacillati</taxon>
        <taxon>Cyanobacteriota</taxon>
        <taxon>Cyanophyceae</taxon>
        <taxon>Leptolyngbyales</taxon>
        <taxon>Leptolyngbyaceae</taxon>
        <taxon>Leptolyngbya group</taxon>
        <taxon>Leptolyngbya</taxon>
        <taxon>Leptolyngbya iicbica</taxon>
    </lineage>
</organism>
<keyword evidence="1" id="KW-0479">Metal-binding</keyword>
<dbReference type="OrthoDB" id="9805307at2"/>
<dbReference type="PANTHER" id="PTHR11820">
    <property type="entry name" value="ACYLPYRUVASE"/>
    <property type="match status" value="1"/>
</dbReference>
<evidence type="ECO:0000256" key="1">
    <source>
        <dbReference type="ARBA" id="ARBA00022723"/>
    </source>
</evidence>
<feature type="domain" description="Rv2993c-like N-terminal" evidence="3">
    <location>
        <begin position="4"/>
        <end position="54"/>
    </location>
</feature>
<dbReference type="GO" id="GO:0016853">
    <property type="term" value="F:isomerase activity"/>
    <property type="evidence" value="ECO:0007669"/>
    <property type="project" value="UniProtKB-ARBA"/>
</dbReference>